<dbReference type="Proteomes" id="UP000308891">
    <property type="component" value="Unassembled WGS sequence"/>
</dbReference>
<comment type="subcellular location">
    <subcellularLocation>
        <location evidence="1">Cell membrane</location>
        <topology evidence="1">Multi-pass membrane protein</topology>
    </subcellularLocation>
</comment>
<evidence type="ECO:0000256" key="4">
    <source>
        <dbReference type="ARBA" id="ARBA00022989"/>
    </source>
</evidence>
<keyword evidence="2" id="KW-1003">Cell membrane</keyword>
<dbReference type="InterPro" id="IPR037185">
    <property type="entry name" value="EmrE-like"/>
</dbReference>
<dbReference type="Pfam" id="PF00892">
    <property type="entry name" value="EamA"/>
    <property type="match status" value="2"/>
</dbReference>
<dbReference type="SUPFAM" id="SSF103481">
    <property type="entry name" value="Multidrug resistance efflux transporter EmrE"/>
    <property type="match status" value="2"/>
</dbReference>
<feature type="transmembrane region" description="Helical" evidence="6">
    <location>
        <begin position="178"/>
        <end position="201"/>
    </location>
</feature>
<feature type="transmembrane region" description="Helical" evidence="6">
    <location>
        <begin position="207"/>
        <end position="229"/>
    </location>
</feature>
<dbReference type="Gene3D" id="1.10.3730.20">
    <property type="match status" value="2"/>
</dbReference>
<feature type="transmembrane region" description="Helical" evidence="6">
    <location>
        <begin position="95"/>
        <end position="116"/>
    </location>
</feature>
<feature type="transmembrane region" description="Helical" evidence="6">
    <location>
        <begin position="125"/>
        <end position="143"/>
    </location>
</feature>
<feature type="transmembrane region" description="Helical" evidence="6">
    <location>
        <begin position="265"/>
        <end position="282"/>
    </location>
</feature>
<keyword evidence="4 6" id="KW-1133">Transmembrane helix</keyword>
<evidence type="ECO:0000313" key="8">
    <source>
        <dbReference type="EMBL" id="TIC86083.1"/>
    </source>
</evidence>
<organism evidence="8 9">
    <name type="scientific">Crenobacter intestini</name>
    <dbReference type="NCBI Taxonomy" id="2563443"/>
    <lineage>
        <taxon>Bacteria</taxon>
        <taxon>Pseudomonadati</taxon>
        <taxon>Pseudomonadota</taxon>
        <taxon>Betaproteobacteria</taxon>
        <taxon>Neisseriales</taxon>
        <taxon>Neisseriaceae</taxon>
        <taxon>Crenobacter</taxon>
    </lineage>
</organism>
<dbReference type="PANTHER" id="PTHR42920:SF11">
    <property type="entry name" value="INNER MEMBRANE PROTEIN YTFF"/>
    <property type="match status" value="1"/>
</dbReference>
<name>A0A4V4N8X1_9NEIS</name>
<evidence type="ECO:0000313" key="9">
    <source>
        <dbReference type="Proteomes" id="UP000308891"/>
    </source>
</evidence>
<feature type="transmembrane region" description="Helical" evidence="6">
    <location>
        <begin position="35"/>
        <end position="54"/>
    </location>
</feature>
<accession>A0A4V4N8X1</accession>
<dbReference type="GO" id="GO:0005886">
    <property type="term" value="C:plasma membrane"/>
    <property type="evidence" value="ECO:0007669"/>
    <property type="project" value="UniProtKB-SubCell"/>
</dbReference>
<sequence>MPPSLAGTLAVILAGACYGAIPVFARLARDAGVDSAGMVFLRFALAALMLVLWMRTTRLAWPRGRTLVALAAMGAVGYTGMSLCFFGALRTVPAGTVSLLLYLYPALVLAISALLFGEALTRRRIVALILSLAGLAVTVGAGYGGDAAGLALGVGSALFYSVYVVVGGRYAWRVHPLAATTVVMCAGAVSNGALLMASGSLTLPQGAAGWAGVLLLALVSTVVATALFLSGMARVGASRASLLSTSEPLFTLLFAAALLGEPMGASQLVGGALIIAGVLCAAGDARARAATQAQAAG</sequence>
<keyword evidence="9" id="KW-1185">Reference proteome</keyword>
<evidence type="ECO:0000256" key="2">
    <source>
        <dbReference type="ARBA" id="ARBA00022475"/>
    </source>
</evidence>
<dbReference type="RefSeq" id="WP_136551429.1">
    <property type="nucleotide sequence ID" value="NZ_STGJ01000002.1"/>
</dbReference>
<reference evidence="8 9" key="1">
    <citation type="submission" date="2019-04" db="EMBL/GenBank/DDBJ databases">
        <title>Crenobacter sp. nov.</title>
        <authorList>
            <person name="Shi S."/>
        </authorList>
    </citation>
    <scope>NUCLEOTIDE SEQUENCE [LARGE SCALE GENOMIC DNA]</scope>
    <source>
        <strain evidence="8 9">GY 70310</strain>
    </source>
</reference>
<evidence type="ECO:0000256" key="1">
    <source>
        <dbReference type="ARBA" id="ARBA00004651"/>
    </source>
</evidence>
<keyword evidence="3 6" id="KW-0812">Transmembrane</keyword>
<dbReference type="InterPro" id="IPR051258">
    <property type="entry name" value="Diverse_Substrate_Transporter"/>
</dbReference>
<dbReference type="OrthoDB" id="8586241at2"/>
<dbReference type="AlphaFoldDB" id="A0A4V4N8X1"/>
<feature type="transmembrane region" description="Helical" evidence="6">
    <location>
        <begin position="149"/>
        <end position="166"/>
    </location>
</feature>
<comment type="caution">
    <text evidence="8">The sequence shown here is derived from an EMBL/GenBank/DDBJ whole genome shotgun (WGS) entry which is preliminary data.</text>
</comment>
<dbReference type="InterPro" id="IPR000620">
    <property type="entry name" value="EamA_dom"/>
</dbReference>
<evidence type="ECO:0000256" key="5">
    <source>
        <dbReference type="ARBA" id="ARBA00023136"/>
    </source>
</evidence>
<gene>
    <name evidence="8" type="ORF">E5K04_02980</name>
</gene>
<dbReference type="PANTHER" id="PTHR42920">
    <property type="entry name" value="OS03G0707200 PROTEIN-RELATED"/>
    <property type="match status" value="1"/>
</dbReference>
<feature type="transmembrane region" description="Helical" evidence="6">
    <location>
        <begin position="241"/>
        <end position="259"/>
    </location>
</feature>
<evidence type="ECO:0000256" key="3">
    <source>
        <dbReference type="ARBA" id="ARBA00022692"/>
    </source>
</evidence>
<evidence type="ECO:0000256" key="6">
    <source>
        <dbReference type="SAM" id="Phobius"/>
    </source>
</evidence>
<proteinExistence type="predicted"/>
<dbReference type="EMBL" id="STGJ01000002">
    <property type="protein sequence ID" value="TIC86083.1"/>
    <property type="molecule type" value="Genomic_DNA"/>
</dbReference>
<protein>
    <submittedName>
        <fullName evidence="8">DMT family transporter</fullName>
    </submittedName>
</protein>
<evidence type="ECO:0000259" key="7">
    <source>
        <dbReference type="Pfam" id="PF00892"/>
    </source>
</evidence>
<feature type="domain" description="EamA" evidence="7">
    <location>
        <begin position="149"/>
        <end position="280"/>
    </location>
</feature>
<keyword evidence="5 6" id="KW-0472">Membrane</keyword>
<feature type="transmembrane region" description="Helical" evidence="6">
    <location>
        <begin position="66"/>
        <end position="89"/>
    </location>
</feature>
<feature type="domain" description="EamA" evidence="7">
    <location>
        <begin position="6"/>
        <end position="139"/>
    </location>
</feature>